<organism evidence="1 2">
    <name type="scientific">Candidatus Azambacteria bacterium GW2011_GWB1_46_27</name>
    <dbReference type="NCBI Taxonomy" id="1618617"/>
    <lineage>
        <taxon>Bacteria</taxon>
        <taxon>Candidatus Azamiibacteriota</taxon>
    </lineage>
</organism>
<reference evidence="1 2" key="1">
    <citation type="journal article" date="2015" name="Nature">
        <title>rRNA introns, odd ribosomes, and small enigmatic genomes across a large radiation of phyla.</title>
        <authorList>
            <person name="Brown C.T."/>
            <person name="Hug L.A."/>
            <person name="Thomas B.C."/>
            <person name="Sharon I."/>
            <person name="Castelle C.J."/>
            <person name="Singh A."/>
            <person name="Wilkins M.J."/>
            <person name="Williams K.H."/>
            <person name="Banfield J.F."/>
        </authorList>
    </citation>
    <scope>NUCLEOTIDE SEQUENCE [LARGE SCALE GENOMIC DNA]</scope>
</reference>
<evidence type="ECO:0000313" key="2">
    <source>
        <dbReference type="Proteomes" id="UP000034067"/>
    </source>
</evidence>
<accession>A0A0G1RWT2</accession>
<dbReference type="AlphaFoldDB" id="A0A0G1RWT2"/>
<name>A0A0G1RWT2_9BACT</name>
<proteinExistence type="predicted"/>
<feature type="non-terminal residue" evidence="1">
    <location>
        <position position="1"/>
    </location>
</feature>
<gene>
    <name evidence="1" type="ORF">UX48_C0036G0009</name>
</gene>
<evidence type="ECO:0000313" key="1">
    <source>
        <dbReference type="EMBL" id="KKU34448.1"/>
    </source>
</evidence>
<sequence>SAGNESELFGIMTTTLINTLSVRRGCLLMWWTYGESNPNLIHAMDA</sequence>
<comment type="caution">
    <text evidence="1">The sequence shown here is derived from an EMBL/GenBank/DDBJ whole genome shotgun (WGS) entry which is preliminary data.</text>
</comment>
<dbReference type="Proteomes" id="UP000034067">
    <property type="component" value="Unassembled WGS sequence"/>
</dbReference>
<protein>
    <submittedName>
        <fullName evidence="1">Uncharacterized protein</fullName>
    </submittedName>
</protein>
<dbReference type="EMBL" id="LCMJ01000036">
    <property type="protein sequence ID" value="KKU34448.1"/>
    <property type="molecule type" value="Genomic_DNA"/>
</dbReference>